<dbReference type="PIRSF" id="PIRSF001235">
    <property type="entry name" value="Amidase_carbamoylase"/>
    <property type="match status" value="1"/>
</dbReference>
<comment type="cofactor">
    <cofactor evidence="1">
        <name>Mn(2+)</name>
        <dbReference type="ChEBI" id="CHEBI:29035"/>
    </cofactor>
</comment>
<evidence type="ECO:0000313" key="7">
    <source>
        <dbReference type="EMBL" id="MFC3125903.1"/>
    </source>
</evidence>
<accession>A0ABV7G2Y5</accession>
<evidence type="ECO:0000256" key="1">
    <source>
        <dbReference type="ARBA" id="ARBA00001936"/>
    </source>
</evidence>
<evidence type="ECO:0000256" key="6">
    <source>
        <dbReference type="ARBA" id="ARBA00023211"/>
    </source>
</evidence>
<sequence>MASELDRPRRNLRPDVALAARLFDELREKSLDGEGVTRDAYGAGERMAHSVVRREAEVLGLRVSTDPVGNLYMTLPGQDPNAPRILLGSHLDSVPNGGNFDGAAGVLAGLAVLAGFRQAGFTPGCDVTVMATRAEEAGAWFATSYPGSRGALGRLKAEELLIKRQDTGKSLADHMRQEGFDPDFAAAGEAVVTPLNTAAFVELHIEQGPVLDSERIPVAIVSGIPGSRRLRQGRVLGEYNHSGGTPRRYRRDAAIALAELAMALDEKWAGLEAQGHRLVCTFCTLATTEEAGFTKIPGEATFMLDVRSVDPASVDAIFSELHRKVPEIEVRRGVRFELGEETGSKASPMDAAIRAGLIASAGSLQISHLEMASGGGHDAAAFAAAGIPAAMIFVRNQNGSHNPHEAMRIEDFAAGCEVLGHWVANIASGQSGKTGIA</sequence>
<dbReference type="InterPro" id="IPR010158">
    <property type="entry name" value="Amidase_Cbmase"/>
</dbReference>
<name>A0ABV7G2Y5_9PROT</name>
<evidence type="ECO:0000256" key="5">
    <source>
        <dbReference type="ARBA" id="ARBA00022801"/>
    </source>
</evidence>
<evidence type="ECO:0000313" key="8">
    <source>
        <dbReference type="Proteomes" id="UP001595593"/>
    </source>
</evidence>
<evidence type="ECO:0000256" key="3">
    <source>
        <dbReference type="ARBA" id="ARBA00011738"/>
    </source>
</evidence>
<dbReference type="RefSeq" id="WP_379596902.1">
    <property type="nucleotide sequence ID" value="NZ_JBHRTN010000010.1"/>
</dbReference>
<dbReference type="InterPro" id="IPR002933">
    <property type="entry name" value="Peptidase_M20"/>
</dbReference>
<comment type="caution">
    <text evidence="7">The sequence shown here is derived from an EMBL/GenBank/DDBJ whole genome shotgun (WGS) entry which is preliminary data.</text>
</comment>
<evidence type="ECO:0000256" key="2">
    <source>
        <dbReference type="ARBA" id="ARBA00006153"/>
    </source>
</evidence>
<keyword evidence="4" id="KW-0479">Metal-binding</keyword>
<reference evidence="8" key="1">
    <citation type="journal article" date="2019" name="Int. J. Syst. Evol. Microbiol.">
        <title>The Global Catalogue of Microorganisms (GCM) 10K type strain sequencing project: providing services to taxonomists for standard genome sequencing and annotation.</title>
        <authorList>
            <consortium name="The Broad Institute Genomics Platform"/>
            <consortium name="The Broad Institute Genome Sequencing Center for Infectious Disease"/>
            <person name="Wu L."/>
            <person name="Ma J."/>
        </authorList>
    </citation>
    <scope>NUCLEOTIDE SEQUENCE [LARGE SCALE GENOMIC DNA]</scope>
    <source>
        <strain evidence="8">KCTC 52094</strain>
    </source>
</reference>
<dbReference type="GO" id="GO:0016787">
    <property type="term" value="F:hydrolase activity"/>
    <property type="evidence" value="ECO:0007669"/>
    <property type="project" value="UniProtKB-KW"/>
</dbReference>
<dbReference type="SUPFAM" id="SSF53187">
    <property type="entry name" value="Zn-dependent exopeptidases"/>
    <property type="match status" value="1"/>
</dbReference>
<dbReference type="Pfam" id="PF01546">
    <property type="entry name" value="Peptidase_M20"/>
    <property type="match status" value="1"/>
</dbReference>
<dbReference type="Gene3D" id="3.40.630.10">
    <property type="entry name" value="Zn peptidases"/>
    <property type="match status" value="1"/>
</dbReference>
<dbReference type="Gene3D" id="3.30.70.360">
    <property type="match status" value="1"/>
</dbReference>
<dbReference type="InterPro" id="IPR036264">
    <property type="entry name" value="Bact_exopeptidase_dim_dom"/>
</dbReference>
<dbReference type="Proteomes" id="UP001595593">
    <property type="component" value="Unassembled WGS sequence"/>
</dbReference>
<dbReference type="NCBIfam" id="TIGR01879">
    <property type="entry name" value="hydantase"/>
    <property type="match status" value="1"/>
</dbReference>
<keyword evidence="6" id="KW-0464">Manganese</keyword>
<proteinExistence type="inferred from homology"/>
<gene>
    <name evidence="7" type="ORF">ACFOD4_12610</name>
</gene>
<dbReference type="PANTHER" id="PTHR32494:SF19">
    <property type="entry name" value="ALLANTOATE DEIMINASE-RELATED"/>
    <property type="match status" value="1"/>
</dbReference>
<dbReference type="PANTHER" id="PTHR32494">
    <property type="entry name" value="ALLANTOATE DEIMINASE-RELATED"/>
    <property type="match status" value="1"/>
</dbReference>
<evidence type="ECO:0000256" key="4">
    <source>
        <dbReference type="ARBA" id="ARBA00022723"/>
    </source>
</evidence>
<keyword evidence="5 7" id="KW-0378">Hydrolase</keyword>
<dbReference type="SUPFAM" id="SSF55031">
    <property type="entry name" value="Bacterial exopeptidase dimerisation domain"/>
    <property type="match status" value="1"/>
</dbReference>
<comment type="similarity">
    <text evidence="2">Belongs to the peptidase M20 family.</text>
</comment>
<dbReference type="EMBL" id="JBHRTN010000010">
    <property type="protein sequence ID" value="MFC3125903.1"/>
    <property type="molecule type" value="Genomic_DNA"/>
</dbReference>
<protein>
    <submittedName>
        <fullName evidence="7">Zn-dependent hydrolase</fullName>
    </submittedName>
</protein>
<organism evidence="7 8">
    <name type="scientific">Teichococcus globiformis</name>
    <dbReference type="NCBI Taxonomy" id="2307229"/>
    <lineage>
        <taxon>Bacteria</taxon>
        <taxon>Pseudomonadati</taxon>
        <taxon>Pseudomonadota</taxon>
        <taxon>Alphaproteobacteria</taxon>
        <taxon>Acetobacterales</taxon>
        <taxon>Roseomonadaceae</taxon>
        <taxon>Roseomonas</taxon>
    </lineage>
</organism>
<comment type="subunit">
    <text evidence="3">Homodimer.</text>
</comment>
<keyword evidence="8" id="KW-1185">Reference proteome</keyword>